<protein>
    <submittedName>
        <fullName evidence="1">Uncharacterized protein</fullName>
    </submittedName>
</protein>
<sequence length="261" mass="28615">MESGVSANETPVVVVGVVLQPQQVSDCGQTIIWDSRLRTSGARACLTSESPLLVSVPQYADRTRSPSLLVFGTSICSHTHNATRFASSLITQDCADLSPASAEAAEKCHTCLRLPTCSTRRALRRPAFLCQTTSTWLRRNALRSNPMHRPQASTSTSTSVSSATSVPSSFSHPLLVHLVLHVLVCEQLECHRAVVSLYVRNVYRHLLSVLCRAWRLGIPGGMRDGASSPVAHEHRIWLLSSSHRLTHVWIARSPSFALRFA</sequence>
<accession>A0A371CSG6</accession>
<reference evidence="1 2" key="1">
    <citation type="journal article" date="2018" name="Biotechnol. Biofuels">
        <title>Integrative visual omics of the white-rot fungus Polyporus brumalis exposes the biotechnological potential of its oxidative enzymes for delignifying raw plant biomass.</title>
        <authorList>
            <person name="Miyauchi S."/>
            <person name="Rancon A."/>
            <person name="Drula E."/>
            <person name="Hage H."/>
            <person name="Chaduli D."/>
            <person name="Favel A."/>
            <person name="Grisel S."/>
            <person name="Henrissat B."/>
            <person name="Herpoel-Gimbert I."/>
            <person name="Ruiz-Duenas F.J."/>
            <person name="Chevret D."/>
            <person name="Hainaut M."/>
            <person name="Lin J."/>
            <person name="Wang M."/>
            <person name="Pangilinan J."/>
            <person name="Lipzen A."/>
            <person name="Lesage-Meessen L."/>
            <person name="Navarro D."/>
            <person name="Riley R."/>
            <person name="Grigoriev I.V."/>
            <person name="Zhou S."/>
            <person name="Raouche S."/>
            <person name="Rosso M.N."/>
        </authorList>
    </citation>
    <scope>NUCLEOTIDE SEQUENCE [LARGE SCALE GENOMIC DNA]</scope>
    <source>
        <strain evidence="1 2">BRFM 1820</strain>
    </source>
</reference>
<proteinExistence type="predicted"/>
<dbReference type="AlphaFoldDB" id="A0A371CSG6"/>
<dbReference type="EMBL" id="KZ857468">
    <property type="protein sequence ID" value="RDX43206.1"/>
    <property type="molecule type" value="Genomic_DNA"/>
</dbReference>
<organism evidence="1 2">
    <name type="scientific">Lentinus brumalis</name>
    <dbReference type="NCBI Taxonomy" id="2498619"/>
    <lineage>
        <taxon>Eukaryota</taxon>
        <taxon>Fungi</taxon>
        <taxon>Dikarya</taxon>
        <taxon>Basidiomycota</taxon>
        <taxon>Agaricomycotina</taxon>
        <taxon>Agaricomycetes</taxon>
        <taxon>Polyporales</taxon>
        <taxon>Polyporaceae</taxon>
        <taxon>Lentinus</taxon>
    </lineage>
</organism>
<dbReference type="Proteomes" id="UP000256964">
    <property type="component" value="Unassembled WGS sequence"/>
</dbReference>
<evidence type="ECO:0000313" key="1">
    <source>
        <dbReference type="EMBL" id="RDX43206.1"/>
    </source>
</evidence>
<name>A0A371CSG6_9APHY</name>
<keyword evidence="2" id="KW-1185">Reference proteome</keyword>
<gene>
    <name evidence="1" type="ORF">OH76DRAFT_1231054</name>
</gene>
<evidence type="ECO:0000313" key="2">
    <source>
        <dbReference type="Proteomes" id="UP000256964"/>
    </source>
</evidence>